<dbReference type="AlphaFoldDB" id="A0A5C6XG38"/>
<protein>
    <submittedName>
        <fullName evidence="1">Uncharacterized protein</fullName>
    </submittedName>
</protein>
<accession>A0A5C6XG38</accession>
<dbReference type="Proteomes" id="UP000321412">
    <property type="component" value="Unassembled WGS sequence"/>
</dbReference>
<sequence length="173" mass="19098">MPDWLPLPVSTMIDSLGSYVSSNVLMGLQLIETALQVNRSDLFHSHMTVARKYIAHEVTDISDARYLTHMVNLVEAHVHRYLPIEAGGASGWQDLDFVKGWKPAEIDPLIAGRAAYSYALAVWLDAFEFNQAYSIDGKAPSLNDPDLHNRALDAAVEGSLRTLVAEHISPSEP</sequence>
<dbReference type="OrthoDB" id="9969922at2"/>
<name>A0A5C6XG38_9DELT</name>
<comment type="caution">
    <text evidence="1">The sequence shown here is derived from an EMBL/GenBank/DDBJ whole genome shotgun (WGS) entry which is preliminary data.</text>
</comment>
<organism evidence="1 2">
    <name type="scientific">Lujinxingia vulgaris</name>
    <dbReference type="NCBI Taxonomy" id="2600176"/>
    <lineage>
        <taxon>Bacteria</taxon>
        <taxon>Deltaproteobacteria</taxon>
        <taxon>Bradymonadales</taxon>
        <taxon>Lujinxingiaceae</taxon>
        <taxon>Lujinxingia</taxon>
    </lineage>
</organism>
<keyword evidence="2" id="KW-1185">Reference proteome</keyword>
<reference evidence="1 2" key="1">
    <citation type="submission" date="2019-08" db="EMBL/GenBank/DDBJ databases">
        <title>Bradymonadales sp. TMQ4.</title>
        <authorList>
            <person name="Liang Q."/>
        </authorList>
    </citation>
    <scope>NUCLEOTIDE SEQUENCE [LARGE SCALE GENOMIC DNA]</scope>
    <source>
        <strain evidence="1 2">TMQ4</strain>
    </source>
</reference>
<evidence type="ECO:0000313" key="2">
    <source>
        <dbReference type="Proteomes" id="UP000321412"/>
    </source>
</evidence>
<gene>
    <name evidence="1" type="ORF">FRC98_13570</name>
</gene>
<proteinExistence type="predicted"/>
<evidence type="ECO:0000313" key="1">
    <source>
        <dbReference type="EMBL" id="TXD36146.1"/>
    </source>
</evidence>
<dbReference type="RefSeq" id="WP_146981982.1">
    <property type="nucleotide sequence ID" value="NZ_VOSM01000006.1"/>
</dbReference>
<dbReference type="EMBL" id="VOSM01000006">
    <property type="protein sequence ID" value="TXD36146.1"/>
    <property type="molecule type" value="Genomic_DNA"/>
</dbReference>